<dbReference type="RefSeq" id="WP_149071643.1">
    <property type="nucleotide sequence ID" value="NZ_VTHL01000015.1"/>
</dbReference>
<organism evidence="2 3">
    <name type="scientific">Hymenobacter lutimineralis</name>
    <dbReference type="NCBI Taxonomy" id="2606448"/>
    <lineage>
        <taxon>Bacteria</taxon>
        <taxon>Pseudomonadati</taxon>
        <taxon>Bacteroidota</taxon>
        <taxon>Cytophagia</taxon>
        <taxon>Cytophagales</taxon>
        <taxon>Hymenobacteraceae</taxon>
        <taxon>Hymenobacter</taxon>
    </lineage>
</organism>
<keyword evidence="1" id="KW-0812">Transmembrane</keyword>
<sequence>MPTANLQYLHTSAPLWLSALFICCTAATAALLARALHRADLPTRRYWLLVGVWLALQAVLAGAGFYQQSLEVLPPRLVVTGILPTVVVMMMVLLSGAGRRATAHLPLADLAGVSVVRVGVEAGLYGLAAAHLVPELMTFAGRNFDVLAGLSAPVVAAFYRHGRLGRGGLLAWHLGSLVLLGTIVGLALLTAPTPLQQLAFGQPNVAVVRFPFVWLATFIVPVVLFTHVASLYLLWRPRPAPVAG</sequence>
<feature type="transmembrane region" description="Helical" evidence="1">
    <location>
        <begin position="171"/>
        <end position="192"/>
    </location>
</feature>
<keyword evidence="1" id="KW-0472">Membrane</keyword>
<dbReference type="Proteomes" id="UP000322791">
    <property type="component" value="Unassembled WGS sequence"/>
</dbReference>
<feature type="transmembrane region" description="Helical" evidence="1">
    <location>
        <begin position="15"/>
        <end position="34"/>
    </location>
</feature>
<dbReference type="EMBL" id="VTHL01000015">
    <property type="protein sequence ID" value="TYZ07794.1"/>
    <property type="molecule type" value="Genomic_DNA"/>
</dbReference>
<feature type="transmembrane region" description="Helical" evidence="1">
    <location>
        <begin position="78"/>
        <end position="98"/>
    </location>
</feature>
<gene>
    <name evidence="2" type="ORF">FY528_13940</name>
</gene>
<accession>A0A5D6UZL2</accession>
<evidence type="ECO:0000313" key="2">
    <source>
        <dbReference type="EMBL" id="TYZ07794.1"/>
    </source>
</evidence>
<reference evidence="2 3" key="1">
    <citation type="submission" date="2019-08" db="EMBL/GenBank/DDBJ databases">
        <authorList>
            <person name="Seo M.-J."/>
        </authorList>
    </citation>
    <scope>NUCLEOTIDE SEQUENCE [LARGE SCALE GENOMIC DNA]</scope>
    <source>
        <strain evidence="2 3">KIGAM108</strain>
    </source>
</reference>
<keyword evidence="1" id="KW-1133">Transmembrane helix</keyword>
<dbReference type="AlphaFoldDB" id="A0A5D6UZL2"/>
<evidence type="ECO:0000313" key="3">
    <source>
        <dbReference type="Proteomes" id="UP000322791"/>
    </source>
</evidence>
<name>A0A5D6UZL2_9BACT</name>
<keyword evidence="3" id="KW-1185">Reference proteome</keyword>
<comment type="caution">
    <text evidence="2">The sequence shown here is derived from an EMBL/GenBank/DDBJ whole genome shotgun (WGS) entry which is preliminary data.</text>
</comment>
<proteinExistence type="predicted"/>
<feature type="transmembrane region" description="Helical" evidence="1">
    <location>
        <begin position="46"/>
        <end position="66"/>
    </location>
</feature>
<protein>
    <submittedName>
        <fullName evidence="2">Uncharacterized protein</fullName>
    </submittedName>
</protein>
<feature type="transmembrane region" description="Helical" evidence="1">
    <location>
        <begin position="212"/>
        <end position="235"/>
    </location>
</feature>
<evidence type="ECO:0000256" key="1">
    <source>
        <dbReference type="SAM" id="Phobius"/>
    </source>
</evidence>